<evidence type="ECO:0000256" key="3">
    <source>
        <dbReference type="ARBA" id="ARBA00010217"/>
    </source>
</evidence>
<dbReference type="GO" id="GO:0004714">
    <property type="term" value="F:transmembrane receptor protein tyrosine kinase activity"/>
    <property type="evidence" value="ECO:0007669"/>
    <property type="project" value="InterPro"/>
</dbReference>
<dbReference type="FunFam" id="1.10.510.10:FF:000240">
    <property type="entry name" value="Lectin-domain containing receptor kinase A4.3"/>
    <property type="match status" value="1"/>
</dbReference>
<evidence type="ECO:0000313" key="16">
    <source>
        <dbReference type="Proteomes" id="UP001172457"/>
    </source>
</evidence>
<dbReference type="Pfam" id="PF07714">
    <property type="entry name" value="PK_Tyr_Ser-Thr"/>
    <property type="match status" value="3"/>
</dbReference>
<protein>
    <recommendedName>
        <fullName evidence="14">Protein kinase domain-containing protein</fullName>
    </recommendedName>
</protein>
<reference evidence="15" key="1">
    <citation type="submission" date="2023-03" db="EMBL/GenBank/DDBJ databases">
        <title>Chromosome-scale reference genome and RAD-based genetic map of yellow starthistle (Centaurea solstitialis) reveal putative structural variation and QTLs associated with invader traits.</title>
        <authorList>
            <person name="Reatini B."/>
            <person name="Cang F.A."/>
            <person name="Jiang Q."/>
            <person name="Mckibben M.T.W."/>
            <person name="Barker M.S."/>
            <person name="Rieseberg L.H."/>
            <person name="Dlugosch K.M."/>
        </authorList>
    </citation>
    <scope>NUCLEOTIDE SEQUENCE</scope>
    <source>
        <strain evidence="15">CAN-66</strain>
        <tissue evidence="15">Leaf</tissue>
    </source>
</reference>
<evidence type="ECO:0000256" key="4">
    <source>
        <dbReference type="ARBA" id="ARBA00022475"/>
    </source>
</evidence>
<dbReference type="AlphaFoldDB" id="A0AA38TED4"/>
<evidence type="ECO:0000256" key="2">
    <source>
        <dbReference type="ARBA" id="ARBA00008536"/>
    </source>
</evidence>
<feature type="region of interest" description="Disordered" evidence="13">
    <location>
        <begin position="1059"/>
        <end position="1085"/>
    </location>
</feature>
<evidence type="ECO:0000256" key="13">
    <source>
        <dbReference type="SAM" id="MobiDB-lite"/>
    </source>
</evidence>
<dbReference type="Gene3D" id="1.10.510.10">
    <property type="entry name" value="Transferase(Phosphotransferase) domain 1"/>
    <property type="match status" value="3"/>
</dbReference>
<dbReference type="PANTHER" id="PTHR27003:SF471">
    <property type="entry name" value="VASCULAR ENDOTHELIAL GROWTH FACTOR RECEPTOR 2 (VEGFR2)-RELATED"/>
    <property type="match status" value="1"/>
</dbReference>
<comment type="subcellular location">
    <subcellularLocation>
        <location evidence="1">Cell membrane</location>
        <topology evidence="1">Single-pass type I membrane protein</topology>
    </subcellularLocation>
</comment>
<keyword evidence="5" id="KW-0812">Transmembrane</keyword>
<dbReference type="SMART" id="SM00220">
    <property type="entry name" value="S_TKc"/>
    <property type="match status" value="2"/>
</dbReference>
<comment type="similarity">
    <text evidence="2">In the N-terminal section; belongs to the leguminous lectin family.</text>
</comment>
<dbReference type="EMBL" id="JARYMX010000003">
    <property type="protein sequence ID" value="KAJ9559425.1"/>
    <property type="molecule type" value="Genomic_DNA"/>
</dbReference>
<keyword evidence="6" id="KW-0732">Signal</keyword>
<name>A0AA38TED4_9ASTR</name>
<keyword evidence="10" id="KW-0472">Membrane</keyword>
<dbReference type="InterPro" id="IPR045272">
    <property type="entry name" value="ANXUR1/2-like"/>
</dbReference>
<dbReference type="Gene3D" id="3.30.200.20">
    <property type="entry name" value="Phosphorylase Kinase, domain 1"/>
    <property type="match status" value="3"/>
</dbReference>
<dbReference type="InterPro" id="IPR008271">
    <property type="entry name" value="Ser/Thr_kinase_AS"/>
</dbReference>
<evidence type="ECO:0000256" key="5">
    <source>
        <dbReference type="ARBA" id="ARBA00022692"/>
    </source>
</evidence>
<feature type="domain" description="Protein kinase" evidence="14">
    <location>
        <begin position="710"/>
        <end position="974"/>
    </location>
</feature>
<dbReference type="PROSITE" id="PS50011">
    <property type="entry name" value="PROTEIN_KINASE_DOM"/>
    <property type="match status" value="3"/>
</dbReference>
<dbReference type="InterPro" id="IPR000719">
    <property type="entry name" value="Prot_kinase_dom"/>
</dbReference>
<evidence type="ECO:0000256" key="11">
    <source>
        <dbReference type="ARBA" id="ARBA00023170"/>
    </source>
</evidence>
<comment type="similarity">
    <text evidence="3">In the C-terminal section; belongs to the protein kinase superfamily. Ser/Thr protein kinase family.</text>
</comment>
<keyword evidence="16" id="KW-1185">Reference proteome</keyword>
<evidence type="ECO:0000256" key="6">
    <source>
        <dbReference type="ARBA" id="ARBA00022729"/>
    </source>
</evidence>
<keyword evidence="8" id="KW-0067">ATP-binding</keyword>
<feature type="domain" description="Protein kinase" evidence="14">
    <location>
        <begin position="65"/>
        <end position="341"/>
    </location>
</feature>
<evidence type="ECO:0000256" key="12">
    <source>
        <dbReference type="ARBA" id="ARBA00023180"/>
    </source>
</evidence>
<evidence type="ECO:0000256" key="9">
    <source>
        <dbReference type="ARBA" id="ARBA00022989"/>
    </source>
</evidence>
<keyword evidence="9" id="KW-1133">Transmembrane helix</keyword>
<organism evidence="15 16">
    <name type="scientific">Centaurea solstitialis</name>
    <name type="common">yellow star-thistle</name>
    <dbReference type="NCBI Taxonomy" id="347529"/>
    <lineage>
        <taxon>Eukaryota</taxon>
        <taxon>Viridiplantae</taxon>
        <taxon>Streptophyta</taxon>
        <taxon>Embryophyta</taxon>
        <taxon>Tracheophyta</taxon>
        <taxon>Spermatophyta</taxon>
        <taxon>Magnoliopsida</taxon>
        <taxon>eudicotyledons</taxon>
        <taxon>Gunneridae</taxon>
        <taxon>Pentapetalae</taxon>
        <taxon>asterids</taxon>
        <taxon>campanulids</taxon>
        <taxon>Asterales</taxon>
        <taxon>Asteraceae</taxon>
        <taxon>Carduoideae</taxon>
        <taxon>Cardueae</taxon>
        <taxon>Centaureinae</taxon>
        <taxon>Centaurea</taxon>
    </lineage>
</organism>
<proteinExistence type="inferred from homology"/>
<keyword evidence="4" id="KW-1003">Cell membrane</keyword>
<gene>
    <name evidence="15" type="ORF">OSB04_014039</name>
</gene>
<dbReference type="GO" id="GO:0009506">
    <property type="term" value="C:plasmodesma"/>
    <property type="evidence" value="ECO:0007669"/>
    <property type="project" value="TreeGrafter"/>
</dbReference>
<evidence type="ECO:0000313" key="15">
    <source>
        <dbReference type="EMBL" id="KAJ9559425.1"/>
    </source>
</evidence>
<evidence type="ECO:0000256" key="1">
    <source>
        <dbReference type="ARBA" id="ARBA00004251"/>
    </source>
</evidence>
<evidence type="ECO:0000256" key="10">
    <source>
        <dbReference type="ARBA" id="ARBA00023136"/>
    </source>
</evidence>
<dbReference type="InterPro" id="IPR011009">
    <property type="entry name" value="Kinase-like_dom_sf"/>
</dbReference>
<dbReference type="PANTHER" id="PTHR27003">
    <property type="entry name" value="OS07G0166700 PROTEIN"/>
    <property type="match status" value="1"/>
</dbReference>
<comment type="caution">
    <text evidence="15">The sequence shown here is derived from an EMBL/GenBank/DDBJ whole genome shotgun (WGS) entry which is preliminary data.</text>
</comment>
<dbReference type="InterPro" id="IPR001245">
    <property type="entry name" value="Ser-Thr/Tyr_kinase_cat_dom"/>
</dbReference>
<dbReference type="PROSITE" id="PS00108">
    <property type="entry name" value="PROTEIN_KINASE_ST"/>
    <property type="match status" value="1"/>
</dbReference>
<dbReference type="GO" id="GO:0002229">
    <property type="term" value="P:defense response to oomycetes"/>
    <property type="evidence" value="ECO:0007669"/>
    <property type="project" value="UniProtKB-ARBA"/>
</dbReference>
<dbReference type="GO" id="GO:0005886">
    <property type="term" value="C:plasma membrane"/>
    <property type="evidence" value="ECO:0007669"/>
    <property type="project" value="UniProtKB-SubCell"/>
</dbReference>
<dbReference type="SUPFAM" id="SSF56112">
    <property type="entry name" value="Protein kinase-like (PK-like)"/>
    <property type="match status" value="3"/>
</dbReference>
<evidence type="ECO:0000259" key="14">
    <source>
        <dbReference type="PROSITE" id="PS50011"/>
    </source>
</evidence>
<sequence>MDSPLNRLEDRSRVGYSRKAFLYQAGLEPAPTYLSRQAQGCLERNLPPTSVHIPLKDIVSATKSFAHENLIRQGEVSSIYKGKLKWSGQSINIVARRFDCTKGDAHVQFRTEISMLSRLKHANVVSFVGSCDVGGEKIILNKYEVNGSLDKYLSGRTLTWMQRLRICVGAARGLSYIYHDNGHNYSVIHRNIKNSKFVLDENLEARVCGFGLSVANLSPRRQRLVLLPPCGTLGYIDPVYSDTGSVSHKSDVYSFGVVLFEVLCGRKALGGDSDGFQSLALLARDHYDNENLDEIIDPHLRKQMDLQSFTIFSETAYHCLNGQRTQRPDMEDVVRRLEKALELQRKYENPTLMNFEHLRITLEDIVFATDNFADTYCIGSGGYGAVYKAELVHFDSKSSSAVQGKTKDELPKKCSRVAIKRIFSRQDGQGEQGFYAEIEMLSRCKHRNIVSLLGFCEEKSERILVYELASNGSLEGYLGKTDKMTTFTWKQRIKLCLDIANGLNYLHTTMKDKERIIHRDIKSANILLYKNWEAKIADFGLSRFHPASTVNTKNIAGTEVYLDPEYLKTGKLKKESDTYSFGVVLFEIICGRLAYDEIYDVDNEEGLPATVRRHFNEGTLEKLVDPKIKAEIGNLFTLNRGPDQDSLDTFIKIAYQCLAETQAARPTMEVVIKELEKALYLQLIKCLNQENSNDKLKFSLEDIKLITQNFSDDCYVGRAANGKVYRGEVSDDNGHKMNIALNRSSLERHDFLTELEILFEYKHENVVGLVGYCNEMNEKIIVYEYASRGSLDRYLEDNSLTWMNRLQICIDLATGLEFLHSTSGVVNQEVVIHRNINSSNILLNGDWRAKFSDFGLSLICPIDQADFDIDLDLGTVGGNFLYSKTRTRVFDIWSLGVVLFEILGWRLAVDKYYNVVEDLVNESRVKEKVFEGIKKQIVPQSLSAYFTIAYQCIDDDMEKRPSASEVVLQLKKALEFQVEQRLEEPQPTINNADFNVPAHERFKERRHQVYGPKIDWMVAAKLEMDDLLGTFLSKYPGDMEFIRYTDVLSDIFKYQGPSTKNAHEDLGETSNAQKGKGEQPGATEY</sequence>
<feature type="domain" description="Protein kinase" evidence="14">
    <location>
        <begin position="372"/>
        <end position="681"/>
    </location>
</feature>
<keyword evidence="12" id="KW-0325">Glycoprotein</keyword>
<accession>A0AA38TED4</accession>
<keyword evidence="7" id="KW-0547">Nucleotide-binding</keyword>
<dbReference type="Proteomes" id="UP001172457">
    <property type="component" value="Chromosome 3"/>
</dbReference>
<dbReference type="GO" id="GO:0005524">
    <property type="term" value="F:ATP binding"/>
    <property type="evidence" value="ECO:0007669"/>
    <property type="project" value="UniProtKB-KW"/>
</dbReference>
<keyword evidence="11" id="KW-0675">Receptor</keyword>
<evidence type="ECO:0000256" key="7">
    <source>
        <dbReference type="ARBA" id="ARBA00022741"/>
    </source>
</evidence>
<evidence type="ECO:0000256" key="8">
    <source>
        <dbReference type="ARBA" id="ARBA00022840"/>
    </source>
</evidence>